<feature type="compositionally biased region" description="Basic and acidic residues" evidence="1">
    <location>
        <begin position="76"/>
        <end position="85"/>
    </location>
</feature>
<name>A0A0K8MEM3_9PROT</name>
<protein>
    <submittedName>
        <fullName evidence="2">Uncharacterized protein</fullName>
    </submittedName>
</protein>
<reference evidence="2 3" key="1">
    <citation type="submission" date="2015-03" db="EMBL/GenBank/DDBJ databases">
        <title>Caedibacter varicaedens, whole genome shotgun sequence.</title>
        <authorList>
            <person name="Suzuki H."/>
            <person name="Dapper A.L."/>
            <person name="Gibson A.K."/>
            <person name="Jackson C."/>
            <person name="Lee H."/>
            <person name="Pejaver V.R."/>
            <person name="Doak T."/>
            <person name="Lynch M."/>
        </authorList>
    </citation>
    <scope>NUCLEOTIDE SEQUENCE [LARGE SCALE GENOMIC DNA]</scope>
</reference>
<gene>
    <name evidence="2" type="ORF">Cva_01625</name>
</gene>
<comment type="caution">
    <text evidence="2">The sequence shown here is derived from an EMBL/GenBank/DDBJ whole genome shotgun (WGS) entry which is preliminary data.</text>
</comment>
<evidence type="ECO:0000313" key="2">
    <source>
        <dbReference type="EMBL" id="GAO98955.1"/>
    </source>
</evidence>
<proteinExistence type="predicted"/>
<keyword evidence="3" id="KW-1185">Reference proteome</keyword>
<dbReference type="EMBL" id="BBVC01000106">
    <property type="protein sequence ID" value="GAO98955.1"/>
    <property type="molecule type" value="Genomic_DNA"/>
</dbReference>
<sequence length="100" mass="10831">MKHNRPSLKVKLPKLGTSVPQLKLKSPSLKMSKVKADKVKSVKVCMPKLPKLPKLGTSVSKIKVSDLQAPTVPKLEDSPVLKDAKPLNSSLTLKKTPVKG</sequence>
<organism evidence="2 3">
    <name type="scientific">Caedimonas varicaedens</name>
    <dbReference type="NCBI Taxonomy" id="1629334"/>
    <lineage>
        <taxon>Bacteria</taxon>
        <taxon>Pseudomonadati</taxon>
        <taxon>Pseudomonadota</taxon>
        <taxon>Alphaproteobacteria</taxon>
        <taxon>Holosporales</taxon>
        <taxon>Caedimonadaceae</taxon>
        <taxon>Caedimonas</taxon>
    </lineage>
</organism>
<accession>A0A0K8MEM3</accession>
<dbReference type="AlphaFoldDB" id="A0A0K8MEM3"/>
<feature type="region of interest" description="Disordered" evidence="1">
    <location>
        <begin position="76"/>
        <end position="100"/>
    </location>
</feature>
<dbReference type="STRING" id="1629334.Cva_01625"/>
<dbReference type="Proteomes" id="UP000036771">
    <property type="component" value="Unassembled WGS sequence"/>
</dbReference>
<evidence type="ECO:0000256" key="1">
    <source>
        <dbReference type="SAM" id="MobiDB-lite"/>
    </source>
</evidence>
<evidence type="ECO:0000313" key="3">
    <source>
        <dbReference type="Proteomes" id="UP000036771"/>
    </source>
</evidence>